<evidence type="ECO:0000313" key="3">
    <source>
        <dbReference type="Proteomes" id="UP000190675"/>
    </source>
</evidence>
<reference evidence="2 3" key="1">
    <citation type="submission" date="2016-11" db="EMBL/GenBank/DDBJ databases">
        <authorList>
            <person name="Jaros S."/>
            <person name="Januszkiewicz K."/>
            <person name="Wedrychowicz H."/>
        </authorList>
    </citation>
    <scope>NUCLEOTIDE SEQUENCE [LARGE SCALE GENOMIC DNA]</scope>
    <source>
        <strain evidence="2 3">GAS242</strain>
    </source>
</reference>
<feature type="region of interest" description="Disordered" evidence="1">
    <location>
        <begin position="157"/>
        <end position="190"/>
    </location>
</feature>
<accession>A0A1M5TP01</accession>
<organism evidence="2 3">
    <name type="scientific">Bradyrhizobium erythrophlei</name>
    <dbReference type="NCBI Taxonomy" id="1437360"/>
    <lineage>
        <taxon>Bacteria</taxon>
        <taxon>Pseudomonadati</taxon>
        <taxon>Pseudomonadota</taxon>
        <taxon>Alphaproteobacteria</taxon>
        <taxon>Hyphomicrobiales</taxon>
        <taxon>Nitrobacteraceae</taxon>
        <taxon>Bradyrhizobium</taxon>
    </lineage>
</organism>
<sequence length="235" mass="24789">MLKYASKFFLNILLSVLATVIGSHLANPYIAGRPAADAPVWLADATIDPKRPDANAASRDAVKADITASEGPSAVANALGPAKAIGGRSVDKINYEKAVPPVDRLTESTNRPARLHRSAPRHKQISKTDTIAAPESASLIITSPELGCATTGRSFNTSANSVLDASPPPQEVGRDDDVSPPLDPETTGSHLTGRVLKPIIRTALLLLEPASLLGNAHEHPACFAFHARGLRAYRC</sequence>
<proteinExistence type="predicted"/>
<gene>
    <name evidence="2" type="ORF">SAMN05444169_7879</name>
</gene>
<dbReference type="EMBL" id="LT670818">
    <property type="protein sequence ID" value="SHH52103.1"/>
    <property type="molecule type" value="Genomic_DNA"/>
</dbReference>
<name>A0A1M5TP01_9BRAD</name>
<protein>
    <submittedName>
        <fullName evidence="2">Uncharacterized protein</fullName>
    </submittedName>
</protein>
<evidence type="ECO:0000256" key="1">
    <source>
        <dbReference type="SAM" id="MobiDB-lite"/>
    </source>
</evidence>
<dbReference type="AlphaFoldDB" id="A0A1M5TP01"/>
<dbReference type="Proteomes" id="UP000190675">
    <property type="component" value="Chromosome I"/>
</dbReference>
<evidence type="ECO:0000313" key="2">
    <source>
        <dbReference type="EMBL" id="SHH52103.1"/>
    </source>
</evidence>
<dbReference type="RefSeq" id="WP_154073691.1">
    <property type="nucleotide sequence ID" value="NZ_LT670818.1"/>
</dbReference>